<dbReference type="SUPFAM" id="SSF48371">
    <property type="entry name" value="ARM repeat"/>
    <property type="match status" value="1"/>
</dbReference>
<dbReference type="Gene3D" id="1.10.510.10">
    <property type="entry name" value="Transferase(Phosphotransferase) domain 1"/>
    <property type="match status" value="1"/>
</dbReference>
<keyword evidence="4" id="KW-0813">Transport</keyword>
<dbReference type="GO" id="GO:0031267">
    <property type="term" value="F:small GTPase binding"/>
    <property type="evidence" value="ECO:0007669"/>
    <property type="project" value="InterPro"/>
</dbReference>
<dbReference type="SUPFAM" id="SSF56112">
    <property type="entry name" value="Protein kinase-like (PK-like)"/>
    <property type="match status" value="1"/>
</dbReference>
<dbReference type="GO" id="GO:0005829">
    <property type="term" value="C:cytosol"/>
    <property type="evidence" value="ECO:0007669"/>
    <property type="project" value="TreeGrafter"/>
</dbReference>
<evidence type="ECO:0000256" key="9">
    <source>
        <dbReference type="ARBA" id="ARBA00022741"/>
    </source>
</evidence>
<evidence type="ECO:0000256" key="4">
    <source>
        <dbReference type="ARBA" id="ARBA00022448"/>
    </source>
</evidence>
<dbReference type="PANTHER" id="PTHR10997:SF8">
    <property type="entry name" value="EXPORTIN-2"/>
    <property type="match status" value="1"/>
</dbReference>
<dbReference type="EC" id="2.7.12.2" evidence="15"/>
<dbReference type="SMART" id="SM00913">
    <property type="entry name" value="IBN_N"/>
    <property type="match status" value="1"/>
</dbReference>
<dbReference type="GO" id="GO:0005635">
    <property type="term" value="C:nuclear envelope"/>
    <property type="evidence" value="ECO:0007669"/>
    <property type="project" value="TreeGrafter"/>
</dbReference>
<dbReference type="GO" id="GO:0006606">
    <property type="term" value="P:protein import into nucleus"/>
    <property type="evidence" value="ECO:0007669"/>
    <property type="project" value="TreeGrafter"/>
</dbReference>
<dbReference type="EMBL" id="LWDX02005912">
    <property type="protein sequence ID" value="OEL37331.1"/>
    <property type="molecule type" value="Genomic_DNA"/>
</dbReference>
<dbReference type="GO" id="GO:0051707">
    <property type="term" value="P:response to other organism"/>
    <property type="evidence" value="ECO:0007669"/>
    <property type="project" value="UniProtKB-ARBA"/>
</dbReference>
<dbReference type="Proteomes" id="UP000095767">
    <property type="component" value="Unassembled WGS sequence"/>
</dbReference>
<dbReference type="InterPro" id="IPR011989">
    <property type="entry name" value="ARM-like"/>
</dbReference>
<reference evidence="22 23" key="1">
    <citation type="submission" date="2016-09" db="EMBL/GenBank/DDBJ databases">
        <title>The draft genome of Dichanthelium oligosanthes: A C3 panicoid grass species.</title>
        <authorList>
            <person name="Studer A.J."/>
            <person name="Schnable J.C."/>
            <person name="Brutnell T.P."/>
        </authorList>
    </citation>
    <scope>NUCLEOTIDE SEQUENCE [LARGE SCALE GENOMIC DNA]</scope>
    <source>
        <strain evidence="23">cv. Kellogg 1175</strain>
        <tissue evidence="22">Leaf</tissue>
    </source>
</reference>
<evidence type="ECO:0000256" key="11">
    <source>
        <dbReference type="ARBA" id="ARBA00022840"/>
    </source>
</evidence>
<keyword evidence="8" id="KW-0808">Transferase</keyword>
<dbReference type="Pfam" id="PF08506">
    <property type="entry name" value="Cse1"/>
    <property type="match status" value="1"/>
</dbReference>
<dbReference type="SMART" id="SM00220">
    <property type="entry name" value="S_TKc"/>
    <property type="match status" value="1"/>
</dbReference>
<dbReference type="InterPro" id="IPR000719">
    <property type="entry name" value="Prot_kinase_dom"/>
</dbReference>
<dbReference type="Gene3D" id="1.25.10.10">
    <property type="entry name" value="Leucine-rich Repeat Variant"/>
    <property type="match status" value="1"/>
</dbReference>
<evidence type="ECO:0000256" key="12">
    <source>
        <dbReference type="ARBA" id="ARBA00022927"/>
    </source>
</evidence>
<evidence type="ECO:0000256" key="19">
    <source>
        <dbReference type="PROSITE-ProRule" id="PRU10141"/>
    </source>
</evidence>
<dbReference type="InterPro" id="IPR016024">
    <property type="entry name" value="ARM-type_fold"/>
</dbReference>
<dbReference type="Gene3D" id="3.30.200.20">
    <property type="entry name" value="Phosphorylase Kinase, domain 1"/>
    <property type="match status" value="1"/>
</dbReference>
<keyword evidence="12" id="KW-0653">Protein transport</keyword>
<comment type="similarity">
    <text evidence="3">Belongs to the XPO2/CSE1 family.</text>
</comment>
<evidence type="ECO:0000256" key="8">
    <source>
        <dbReference type="ARBA" id="ARBA00022679"/>
    </source>
</evidence>
<dbReference type="GO" id="GO:0006611">
    <property type="term" value="P:protein export from nucleus"/>
    <property type="evidence" value="ECO:0007669"/>
    <property type="project" value="TreeGrafter"/>
</dbReference>
<keyword evidence="6" id="KW-0723">Serine/threonine-protein kinase</keyword>
<dbReference type="PROSITE" id="PS00107">
    <property type="entry name" value="PROTEIN_KINASE_ATP"/>
    <property type="match status" value="1"/>
</dbReference>
<dbReference type="InterPro" id="IPR011009">
    <property type="entry name" value="Kinase-like_dom_sf"/>
</dbReference>
<dbReference type="Pfam" id="PF00069">
    <property type="entry name" value="Pkinase"/>
    <property type="match status" value="1"/>
</dbReference>
<name>A0A1E5WIX0_9POAL</name>
<dbReference type="CDD" id="cd06623">
    <property type="entry name" value="PKc_MAPKK_plant_like"/>
    <property type="match status" value="1"/>
</dbReference>
<dbReference type="FunFam" id="3.30.200.20:FF:000813">
    <property type="entry name" value="Mitogen-activated protein kinase kinase 9"/>
    <property type="match status" value="1"/>
</dbReference>
<evidence type="ECO:0000256" key="1">
    <source>
        <dbReference type="ARBA" id="ARBA00004123"/>
    </source>
</evidence>
<dbReference type="InterPro" id="IPR005043">
    <property type="entry name" value="XPO2_C"/>
</dbReference>
<dbReference type="InterPro" id="IPR013713">
    <property type="entry name" value="XPO2_central"/>
</dbReference>
<keyword evidence="11 19" id="KW-0067">ATP-binding</keyword>
<evidence type="ECO:0000256" key="10">
    <source>
        <dbReference type="ARBA" id="ARBA00022777"/>
    </source>
</evidence>
<organism evidence="22 23">
    <name type="scientific">Dichanthelium oligosanthes</name>
    <dbReference type="NCBI Taxonomy" id="888268"/>
    <lineage>
        <taxon>Eukaryota</taxon>
        <taxon>Viridiplantae</taxon>
        <taxon>Streptophyta</taxon>
        <taxon>Embryophyta</taxon>
        <taxon>Tracheophyta</taxon>
        <taxon>Spermatophyta</taxon>
        <taxon>Magnoliopsida</taxon>
        <taxon>Liliopsida</taxon>
        <taxon>Poales</taxon>
        <taxon>Poaceae</taxon>
        <taxon>PACMAD clade</taxon>
        <taxon>Panicoideae</taxon>
        <taxon>Panicodae</taxon>
        <taxon>Paniceae</taxon>
        <taxon>Dichantheliinae</taxon>
        <taxon>Dichanthelium</taxon>
    </lineage>
</organism>
<evidence type="ECO:0000313" key="23">
    <source>
        <dbReference type="Proteomes" id="UP000095767"/>
    </source>
</evidence>
<evidence type="ECO:0000256" key="6">
    <source>
        <dbReference type="ARBA" id="ARBA00022527"/>
    </source>
</evidence>
<evidence type="ECO:0000256" key="5">
    <source>
        <dbReference type="ARBA" id="ARBA00022490"/>
    </source>
</evidence>
<comment type="subcellular location">
    <subcellularLocation>
        <location evidence="2">Cytoplasm</location>
    </subcellularLocation>
    <subcellularLocation>
        <location evidence="1">Nucleus</location>
    </subcellularLocation>
</comment>
<dbReference type="AlphaFoldDB" id="A0A1E5WIX0"/>
<proteinExistence type="inferred from homology"/>
<dbReference type="GO" id="GO:0006950">
    <property type="term" value="P:response to stress"/>
    <property type="evidence" value="ECO:0007669"/>
    <property type="project" value="UniProtKB-ARBA"/>
</dbReference>
<dbReference type="GO" id="GO:0004674">
    <property type="term" value="F:protein serine/threonine kinase activity"/>
    <property type="evidence" value="ECO:0007669"/>
    <property type="project" value="UniProtKB-KW"/>
</dbReference>
<dbReference type="Pfam" id="PF03378">
    <property type="entry name" value="CAS_CSE1"/>
    <property type="match status" value="1"/>
</dbReference>
<dbReference type="GO" id="GO:0004708">
    <property type="term" value="F:MAP kinase kinase activity"/>
    <property type="evidence" value="ECO:0007669"/>
    <property type="project" value="UniProtKB-EC"/>
</dbReference>
<dbReference type="PROSITE" id="PS50011">
    <property type="entry name" value="PROTEIN_KINASE_DOM"/>
    <property type="match status" value="1"/>
</dbReference>
<feature type="domain" description="Protein kinase" evidence="20">
    <location>
        <begin position="59"/>
        <end position="317"/>
    </location>
</feature>
<evidence type="ECO:0000313" key="22">
    <source>
        <dbReference type="EMBL" id="OEL37331.1"/>
    </source>
</evidence>
<dbReference type="Pfam" id="PF03810">
    <property type="entry name" value="IBN_N"/>
    <property type="match status" value="1"/>
</dbReference>
<dbReference type="STRING" id="888268.A0A1E5WIX0"/>
<dbReference type="PROSITE" id="PS50166">
    <property type="entry name" value="IMPORTIN_B_NT"/>
    <property type="match status" value="1"/>
</dbReference>
<dbReference type="InterPro" id="IPR001494">
    <property type="entry name" value="Importin-beta_N"/>
</dbReference>
<sequence>MALAREKRLPPLHLSLNVPSRPAVQEPAFRHANPPVAAPQSTSASTPLARSNQFRLADFDRLAVLGRGNGGTVYKVRHRETCALYALKVLHQGDAAAAAEADILGRTASPFVVRCHSVLPAATSGDVALLLELAGGGSLESVKSRRGGFPEAALAEVAAQALSGLAYLHARRIVHLDIKPANLLATTAGEVKVADFGIAKVLSRAGDHCTSYVGTAAYMSPERFDPEAHGGHYDPCAADVWSLGVTVLELLVGRYPLLPAGQQPNWAALMCAICFGEPPALPDGAASKEVRSFVAACLQKDYRKRASVVELLAHPFVAGRDVTASRRALRELIAEPRRRIMEVPPEMLDALAGWFAQSLSPDAAARRAAEQSISSAAASPGFALALLGLAASPRHDLQARLAASVHFKNLLRRRWPKPDADADDAADYLPASDCALIKAHLLQLLLTAPPLIQAQLSEALAAAAASDFPARWESLLPSIVSSLGTAVNAGDVVATNSLLAAAASLFSRFRNAFDNNALRLDLRYCLEIFAAPLLEVFLFASRRLQAAATTANPLELRPVFECLRLCCEIFYSLNSIDLPEFFEDNMHQWMTEFRAFLTTSYPPPVEADGAPDALRAAVCDNLQLYMEKYEEEFRAYLKEFVEAVWGLLMAQTASPSRAQLAVTAIRFLTTVAESVHHALFGSPEAMKQICDSVVVPNLRLRDDDEELFEGNWVEYVRRDSEGSDADTLRRAACRLLRGLAANYREQVAALVSAQVQQMLAAYAADRANNWKEKDAAIYLVIALMQKPGATGGGTPVVDMESFFTSVIVPELQAPDWQSEPMLKATVLRFLKEFRDQIPKATALALLPSVVRFVTHESNVVHSYAATFIENLLIIKDAVPVPGLNTVTRSPRYVAADINPFAPQIIQNLSTALSFPDSYENPYLMKCLMRVLGIANVAGQIVHEITARLVGILMEDPALLPSFEASLFPVLQRILVEDISEFWPTNQDGAQQEQNDGADAVDIQKTSAYNANIV</sequence>
<keyword evidence="13" id="KW-0539">Nucleus</keyword>
<feature type="domain" description="Importin N-terminal" evidence="21">
    <location>
        <begin position="369"/>
        <end position="447"/>
    </location>
</feature>
<keyword evidence="10" id="KW-0418">Kinase</keyword>
<protein>
    <recommendedName>
        <fullName evidence="15">mitogen-activated protein kinase kinase</fullName>
        <ecNumber evidence="15">2.7.12.2</ecNumber>
    </recommendedName>
</protein>
<feature type="binding site" evidence="19">
    <location>
        <position position="88"/>
    </location>
    <ligand>
        <name>ATP</name>
        <dbReference type="ChEBI" id="CHEBI:30616"/>
    </ligand>
</feature>
<comment type="catalytic activity">
    <reaction evidence="16">
        <text>L-seryl-[protein] + ATP = O-phospho-L-seryl-[protein] + ADP + H(+)</text>
        <dbReference type="Rhea" id="RHEA:17989"/>
        <dbReference type="Rhea" id="RHEA-COMP:9863"/>
        <dbReference type="Rhea" id="RHEA-COMP:11604"/>
        <dbReference type="ChEBI" id="CHEBI:15378"/>
        <dbReference type="ChEBI" id="CHEBI:29999"/>
        <dbReference type="ChEBI" id="CHEBI:30616"/>
        <dbReference type="ChEBI" id="CHEBI:83421"/>
        <dbReference type="ChEBI" id="CHEBI:456216"/>
        <dbReference type="EC" id="2.7.12.2"/>
    </reaction>
</comment>
<dbReference type="FunFam" id="1.10.510.10:FF:000350">
    <property type="entry name" value="Mitogen-activated protein kinase 2"/>
    <property type="match status" value="1"/>
</dbReference>
<comment type="catalytic activity">
    <reaction evidence="18">
        <text>L-tyrosyl-[protein] + ATP = O-phospho-L-tyrosyl-[protein] + ADP + H(+)</text>
        <dbReference type="Rhea" id="RHEA:10596"/>
        <dbReference type="Rhea" id="RHEA-COMP:10136"/>
        <dbReference type="Rhea" id="RHEA-COMP:20101"/>
        <dbReference type="ChEBI" id="CHEBI:15378"/>
        <dbReference type="ChEBI" id="CHEBI:30616"/>
        <dbReference type="ChEBI" id="CHEBI:46858"/>
        <dbReference type="ChEBI" id="CHEBI:61978"/>
        <dbReference type="ChEBI" id="CHEBI:456216"/>
        <dbReference type="EC" id="2.7.12.2"/>
    </reaction>
</comment>
<dbReference type="OrthoDB" id="3268246at2759"/>
<comment type="similarity">
    <text evidence="14">Belongs to the protein kinase superfamily. STE Ser/Thr protein kinase family. MAP kinase kinase subfamily.</text>
</comment>
<evidence type="ECO:0000256" key="3">
    <source>
        <dbReference type="ARBA" id="ARBA00008669"/>
    </source>
</evidence>
<dbReference type="PANTHER" id="PTHR10997">
    <property type="entry name" value="IMPORTIN-7, 8, 11"/>
    <property type="match status" value="1"/>
</dbReference>
<keyword evidence="5" id="KW-0963">Cytoplasm</keyword>
<dbReference type="GO" id="GO:0005049">
    <property type="term" value="F:nuclear export signal receptor activity"/>
    <property type="evidence" value="ECO:0007669"/>
    <property type="project" value="TreeGrafter"/>
</dbReference>
<keyword evidence="9 19" id="KW-0547">Nucleotide-binding</keyword>
<dbReference type="GO" id="GO:0005524">
    <property type="term" value="F:ATP binding"/>
    <property type="evidence" value="ECO:0007669"/>
    <property type="project" value="UniProtKB-UniRule"/>
</dbReference>
<evidence type="ECO:0000256" key="18">
    <source>
        <dbReference type="ARBA" id="ARBA00051693"/>
    </source>
</evidence>
<dbReference type="InterPro" id="IPR017441">
    <property type="entry name" value="Protein_kinase_ATP_BS"/>
</dbReference>
<evidence type="ECO:0000256" key="14">
    <source>
        <dbReference type="ARBA" id="ARBA00038035"/>
    </source>
</evidence>
<comment type="caution">
    <text evidence="22">The sequence shown here is derived from an EMBL/GenBank/DDBJ whole genome shotgun (WGS) entry which is preliminary data.</text>
</comment>
<evidence type="ECO:0000259" key="20">
    <source>
        <dbReference type="PROSITE" id="PS50011"/>
    </source>
</evidence>
<evidence type="ECO:0000259" key="21">
    <source>
        <dbReference type="PROSITE" id="PS50166"/>
    </source>
</evidence>
<evidence type="ECO:0000256" key="16">
    <source>
        <dbReference type="ARBA" id="ARBA00049014"/>
    </source>
</evidence>
<comment type="catalytic activity">
    <reaction evidence="17">
        <text>L-threonyl-[protein] + ATP = O-phospho-L-threonyl-[protein] + ADP + H(+)</text>
        <dbReference type="Rhea" id="RHEA:46608"/>
        <dbReference type="Rhea" id="RHEA-COMP:11060"/>
        <dbReference type="Rhea" id="RHEA-COMP:11605"/>
        <dbReference type="ChEBI" id="CHEBI:15378"/>
        <dbReference type="ChEBI" id="CHEBI:30013"/>
        <dbReference type="ChEBI" id="CHEBI:30616"/>
        <dbReference type="ChEBI" id="CHEBI:61977"/>
        <dbReference type="ChEBI" id="CHEBI:456216"/>
        <dbReference type="EC" id="2.7.12.2"/>
    </reaction>
</comment>
<keyword evidence="7" id="KW-0597">Phosphoprotein</keyword>
<evidence type="ECO:0000256" key="7">
    <source>
        <dbReference type="ARBA" id="ARBA00022553"/>
    </source>
</evidence>
<accession>A0A1E5WIX0</accession>
<evidence type="ECO:0000256" key="13">
    <source>
        <dbReference type="ARBA" id="ARBA00023242"/>
    </source>
</evidence>
<evidence type="ECO:0000256" key="17">
    <source>
        <dbReference type="ARBA" id="ARBA00049299"/>
    </source>
</evidence>
<evidence type="ECO:0000256" key="15">
    <source>
        <dbReference type="ARBA" id="ARBA00038999"/>
    </source>
</evidence>
<evidence type="ECO:0000256" key="2">
    <source>
        <dbReference type="ARBA" id="ARBA00004496"/>
    </source>
</evidence>
<gene>
    <name evidence="22" type="ORF">BAE44_0001650</name>
</gene>
<keyword evidence="23" id="KW-1185">Reference proteome</keyword>